<dbReference type="GO" id="GO:0051082">
    <property type="term" value="F:unfolded protein binding"/>
    <property type="evidence" value="ECO:0007669"/>
    <property type="project" value="TreeGrafter"/>
</dbReference>
<feature type="coiled-coil region" evidence="15">
    <location>
        <begin position="65"/>
        <end position="121"/>
    </location>
</feature>
<keyword evidence="7" id="KW-0132">Cell division</keyword>
<dbReference type="OrthoDB" id="416217at2759"/>
<keyword evidence="20" id="KW-1185">Reference proteome</keyword>
<proteinExistence type="inferred from homology"/>
<dbReference type="Pfam" id="PF16273">
    <property type="entry name" value="NuDC"/>
    <property type="match status" value="1"/>
</dbReference>
<evidence type="ECO:0000256" key="16">
    <source>
        <dbReference type="SAM" id="MobiDB-lite"/>
    </source>
</evidence>
<evidence type="ECO:0000256" key="13">
    <source>
        <dbReference type="ARBA" id="ARBA00030427"/>
    </source>
</evidence>
<evidence type="ECO:0000256" key="11">
    <source>
        <dbReference type="ARBA" id="ARBA00023212"/>
    </source>
</evidence>
<evidence type="ECO:0000256" key="17">
    <source>
        <dbReference type="SAM" id="Phobius"/>
    </source>
</evidence>
<dbReference type="Pfam" id="PF04969">
    <property type="entry name" value="CS"/>
    <property type="match status" value="1"/>
</dbReference>
<feature type="region of interest" description="Disordered" evidence="16">
    <location>
        <begin position="122"/>
        <end position="154"/>
    </location>
</feature>
<dbReference type="PROSITE" id="PS51203">
    <property type="entry name" value="CS"/>
    <property type="match status" value="1"/>
</dbReference>
<keyword evidence="12" id="KW-0131">Cell cycle</keyword>
<evidence type="ECO:0000256" key="2">
    <source>
        <dbReference type="ARBA" id="ARBA00004214"/>
    </source>
</evidence>
<evidence type="ECO:0000256" key="10">
    <source>
        <dbReference type="ARBA" id="ARBA00023054"/>
    </source>
</evidence>
<dbReference type="AlphaFoldDB" id="A0A5E4N496"/>
<comment type="similarity">
    <text evidence="3">Belongs to the nudC family.</text>
</comment>
<keyword evidence="17" id="KW-1133">Transmembrane helix</keyword>
<evidence type="ECO:0000256" key="12">
    <source>
        <dbReference type="ARBA" id="ARBA00023306"/>
    </source>
</evidence>
<dbReference type="InterPro" id="IPR032572">
    <property type="entry name" value="NuDC"/>
</dbReference>
<dbReference type="FunFam" id="2.60.40.790:FF:000001">
    <property type="entry name" value="Nuclear migration protein nudC"/>
    <property type="match status" value="1"/>
</dbReference>
<organism evidence="19 20">
    <name type="scientific">Cinara cedri</name>
    <dbReference type="NCBI Taxonomy" id="506608"/>
    <lineage>
        <taxon>Eukaryota</taxon>
        <taxon>Metazoa</taxon>
        <taxon>Ecdysozoa</taxon>
        <taxon>Arthropoda</taxon>
        <taxon>Hexapoda</taxon>
        <taxon>Insecta</taxon>
        <taxon>Pterygota</taxon>
        <taxon>Neoptera</taxon>
        <taxon>Paraneoptera</taxon>
        <taxon>Hemiptera</taxon>
        <taxon>Sternorrhyncha</taxon>
        <taxon>Aphidomorpha</taxon>
        <taxon>Aphidoidea</taxon>
        <taxon>Aphididae</taxon>
        <taxon>Lachninae</taxon>
        <taxon>Cinara</taxon>
    </lineage>
</organism>
<dbReference type="Pfam" id="PF14050">
    <property type="entry name" value="Nudc_N"/>
    <property type="match status" value="1"/>
</dbReference>
<dbReference type="CDD" id="cd06492">
    <property type="entry name" value="p23_mNUDC_like"/>
    <property type="match status" value="1"/>
</dbReference>
<evidence type="ECO:0000256" key="4">
    <source>
        <dbReference type="ARBA" id="ARBA00017641"/>
    </source>
</evidence>
<evidence type="ECO:0000259" key="18">
    <source>
        <dbReference type="PROSITE" id="PS51203"/>
    </source>
</evidence>
<evidence type="ECO:0000256" key="9">
    <source>
        <dbReference type="ARBA" id="ARBA00022776"/>
    </source>
</evidence>
<dbReference type="InterPro" id="IPR037898">
    <property type="entry name" value="NudC_fam"/>
</dbReference>
<keyword evidence="5" id="KW-0963">Cytoplasm</keyword>
<reference evidence="19 20" key="1">
    <citation type="submission" date="2019-08" db="EMBL/GenBank/DDBJ databases">
        <authorList>
            <person name="Alioto T."/>
            <person name="Alioto T."/>
            <person name="Gomez Garrido J."/>
        </authorList>
    </citation>
    <scope>NUCLEOTIDE SEQUENCE [LARGE SCALE GENOMIC DNA]</scope>
</reference>
<keyword evidence="9" id="KW-0498">Mitosis</keyword>
<dbReference type="InterPro" id="IPR008978">
    <property type="entry name" value="HSP20-like_chaperone"/>
</dbReference>
<protein>
    <recommendedName>
        <fullName evidence="4">Nuclear migration protein nudC</fullName>
    </recommendedName>
    <alternativeName>
        <fullName evidence="13">Nuclear distribution protein C homolog</fullName>
    </alternativeName>
</protein>
<evidence type="ECO:0000256" key="5">
    <source>
        <dbReference type="ARBA" id="ARBA00022490"/>
    </source>
</evidence>
<dbReference type="InterPro" id="IPR025934">
    <property type="entry name" value="NudC_N_dom"/>
</dbReference>
<feature type="transmembrane region" description="Helical" evidence="17">
    <location>
        <begin position="306"/>
        <end position="327"/>
    </location>
</feature>
<dbReference type="GO" id="GO:0006457">
    <property type="term" value="P:protein folding"/>
    <property type="evidence" value="ECO:0007669"/>
    <property type="project" value="TreeGrafter"/>
</dbReference>
<dbReference type="InterPro" id="IPR007052">
    <property type="entry name" value="CS_dom"/>
</dbReference>
<dbReference type="GO" id="GO:0005737">
    <property type="term" value="C:cytoplasm"/>
    <property type="evidence" value="ECO:0007669"/>
    <property type="project" value="UniProtKB-SubCell"/>
</dbReference>
<evidence type="ECO:0000313" key="20">
    <source>
        <dbReference type="Proteomes" id="UP000325440"/>
    </source>
</evidence>
<evidence type="ECO:0000256" key="7">
    <source>
        <dbReference type="ARBA" id="ARBA00022618"/>
    </source>
</evidence>
<gene>
    <name evidence="19" type="ORF">CINCED_3A021655</name>
</gene>
<keyword evidence="10 15" id="KW-0175">Coiled coil</keyword>
<sequence length="352" mass="40737">MSNADEEKFDAMLLAVAQQHEKGVGQLLDTFFSFLARKTDFFVGSPDEKACEQMLMSVFNKHRDIALKQKRAEDEKRKQEALKRLQKSQIERELETKPKLKELTDEEAEQLQKELDMKKNIKTKESVELDEVSQPVGEDEEDPKEKGKLKPNAGNGCDLPNYRWTQTLSDIELKIPSKAAFKLRPRDVIVNLKKKHICVGIKGQPPILDDDLPHEIKLEETTWLLEDGKTFLINIEKVNKMEWWSKLVVSDPDISTKKINPEPSKLSDLEGETRSMVEKMMYDQQQKQMGKPTSDEQKKQDALQKYISLLYGFIYIVLTVNIFIGSWSNIPKWTFPNVSSIKPAQNQEKKYY</sequence>
<evidence type="ECO:0000256" key="6">
    <source>
        <dbReference type="ARBA" id="ARBA00022553"/>
    </source>
</evidence>
<evidence type="ECO:0000256" key="8">
    <source>
        <dbReference type="ARBA" id="ARBA00022701"/>
    </source>
</evidence>
<evidence type="ECO:0000256" key="3">
    <source>
        <dbReference type="ARBA" id="ARBA00010513"/>
    </source>
</evidence>
<evidence type="ECO:0000256" key="14">
    <source>
        <dbReference type="ARBA" id="ARBA00046142"/>
    </source>
</evidence>
<keyword evidence="17" id="KW-0472">Membrane</keyword>
<comment type="function">
    <text evidence="14">Plays a role in neurogenesis and neuronal migration. Necessary for correct formation of mitotic spindles and chromosome separation during mitosis. Necessary for cytokinesis and cell proliferation.</text>
</comment>
<keyword evidence="17" id="KW-0812">Transmembrane</keyword>
<dbReference type="EMBL" id="CABPRJ010001485">
    <property type="protein sequence ID" value="VVC38628.1"/>
    <property type="molecule type" value="Genomic_DNA"/>
</dbReference>
<comment type="subcellular location">
    <subcellularLocation>
        <location evidence="1">Cytoplasm</location>
        <location evidence="1">Cytoskeleton</location>
        <location evidence="1">Spindle</location>
    </subcellularLocation>
    <subcellularLocation>
        <location evidence="2">Midbody</location>
    </subcellularLocation>
</comment>
<dbReference type="PANTHER" id="PTHR12356">
    <property type="entry name" value="NUCLEAR MOVEMENT PROTEIN NUDC"/>
    <property type="match status" value="1"/>
</dbReference>
<dbReference type="PANTHER" id="PTHR12356:SF3">
    <property type="entry name" value="NUCLEAR MIGRATION PROTEIN NUDC"/>
    <property type="match status" value="1"/>
</dbReference>
<dbReference type="Proteomes" id="UP000325440">
    <property type="component" value="Unassembled WGS sequence"/>
</dbReference>
<evidence type="ECO:0000256" key="15">
    <source>
        <dbReference type="SAM" id="Coils"/>
    </source>
</evidence>
<keyword evidence="11" id="KW-0206">Cytoskeleton</keyword>
<evidence type="ECO:0000313" key="19">
    <source>
        <dbReference type="EMBL" id="VVC38628.1"/>
    </source>
</evidence>
<keyword evidence="8" id="KW-0493">Microtubule</keyword>
<evidence type="ECO:0000256" key="1">
    <source>
        <dbReference type="ARBA" id="ARBA00004186"/>
    </source>
</evidence>
<name>A0A5E4N496_9HEMI</name>
<keyword evidence="6" id="KW-0597">Phosphoprotein</keyword>
<accession>A0A5E4N496</accession>
<feature type="domain" description="CS" evidence="18">
    <location>
        <begin position="157"/>
        <end position="248"/>
    </location>
</feature>
<dbReference type="SUPFAM" id="SSF49764">
    <property type="entry name" value="HSP20-like chaperones"/>
    <property type="match status" value="1"/>
</dbReference>
<dbReference type="Gene3D" id="2.60.40.790">
    <property type="match status" value="1"/>
</dbReference>